<dbReference type="InterPro" id="IPR027921">
    <property type="entry name" value="NOPCHAP1"/>
</dbReference>
<feature type="non-terminal residue" evidence="2">
    <location>
        <position position="152"/>
    </location>
</feature>
<protein>
    <submittedName>
        <fullName evidence="2">Uncharacterized protein</fullName>
    </submittedName>
</protein>
<evidence type="ECO:0000313" key="3">
    <source>
        <dbReference type="Proteomes" id="UP000824469"/>
    </source>
</evidence>
<comment type="caution">
    <text evidence="2">The sequence shown here is derived from an EMBL/GenBank/DDBJ whole genome shotgun (WGS) entry which is preliminary data.</text>
</comment>
<accession>A0AA38H1W4</accession>
<feature type="region of interest" description="Disordered" evidence="1">
    <location>
        <begin position="39"/>
        <end position="58"/>
    </location>
</feature>
<feature type="compositionally biased region" description="Polar residues" evidence="1">
    <location>
        <begin position="49"/>
        <end position="58"/>
    </location>
</feature>
<dbReference type="PANTHER" id="PTHR28674:SF1">
    <property type="entry name" value="NOP PROTEIN CHAPERONE 1"/>
    <property type="match status" value="1"/>
</dbReference>
<dbReference type="Pfam" id="PF15370">
    <property type="entry name" value="NOPCHAP1"/>
    <property type="match status" value="1"/>
</dbReference>
<feature type="compositionally biased region" description="Basic and acidic residues" evidence="1">
    <location>
        <begin position="39"/>
        <end position="48"/>
    </location>
</feature>
<dbReference type="EMBL" id="JAHRHJ020000001">
    <property type="protein sequence ID" value="KAH9331712.1"/>
    <property type="molecule type" value="Genomic_DNA"/>
</dbReference>
<dbReference type="PANTHER" id="PTHR28674">
    <property type="entry name" value="SIMILAR TO DNA SEGMENT, CHR 10, WAYNE STATE UNIVERSITY 102,-EXPRESSED"/>
    <property type="match status" value="1"/>
</dbReference>
<keyword evidence="3" id="KW-1185">Reference proteome</keyword>
<evidence type="ECO:0000313" key="2">
    <source>
        <dbReference type="EMBL" id="KAH9331712.1"/>
    </source>
</evidence>
<proteinExistence type="predicted"/>
<sequence>LTDIAILLIMEPTSKDLLNLEKNSNISALEKSLFMLEKATDSSQRKENTTSSTRKGTLKTTVVPESQVLGKLKGFLVVIDEANRRLQTDVQEKHREDYDIEALTGDEEHYIEMDLALGVADLHTPEALAAAESALAGQREICVPTVSDDSDS</sequence>
<gene>
    <name evidence="2" type="ORF">KI387_003820</name>
</gene>
<dbReference type="GO" id="GO:0062064">
    <property type="term" value="F:box C/D methylation guide snoRNP complex binding"/>
    <property type="evidence" value="ECO:0007669"/>
    <property type="project" value="TreeGrafter"/>
</dbReference>
<organism evidence="2 3">
    <name type="scientific">Taxus chinensis</name>
    <name type="common">Chinese yew</name>
    <name type="synonym">Taxus wallichiana var. chinensis</name>
    <dbReference type="NCBI Taxonomy" id="29808"/>
    <lineage>
        <taxon>Eukaryota</taxon>
        <taxon>Viridiplantae</taxon>
        <taxon>Streptophyta</taxon>
        <taxon>Embryophyta</taxon>
        <taxon>Tracheophyta</taxon>
        <taxon>Spermatophyta</taxon>
        <taxon>Pinopsida</taxon>
        <taxon>Pinidae</taxon>
        <taxon>Conifers II</taxon>
        <taxon>Cupressales</taxon>
        <taxon>Taxaceae</taxon>
        <taxon>Taxus</taxon>
    </lineage>
</organism>
<dbReference type="Proteomes" id="UP000824469">
    <property type="component" value="Unassembled WGS sequence"/>
</dbReference>
<dbReference type="AlphaFoldDB" id="A0AA38H1W4"/>
<dbReference type="OMA" id="CQPVIPL"/>
<feature type="non-terminal residue" evidence="2">
    <location>
        <position position="1"/>
    </location>
</feature>
<dbReference type="GO" id="GO:0000492">
    <property type="term" value="P:box C/D snoRNP assembly"/>
    <property type="evidence" value="ECO:0007669"/>
    <property type="project" value="InterPro"/>
</dbReference>
<name>A0AA38H1W4_TAXCH</name>
<reference evidence="2 3" key="1">
    <citation type="journal article" date="2021" name="Nat. Plants">
        <title>The Taxus genome provides insights into paclitaxel biosynthesis.</title>
        <authorList>
            <person name="Xiong X."/>
            <person name="Gou J."/>
            <person name="Liao Q."/>
            <person name="Li Y."/>
            <person name="Zhou Q."/>
            <person name="Bi G."/>
            <person name="Li C."/>
            <person name="Du R."/>
            <person name="Wang X."/>
            <person name="Sun T."/>
            <person name="Guo L."/>
            <person name="Liang H."/>
            <person name="Lu P."/>
            <person name="Wu Y."/>
            <person name="Zhang Z."/>
            <person name="Ro D.K."/>
            <person name="Shang Y."/>
            <person name="Huang S."/>
            <person name="Yan J."/>
        </authorList>
    </citation>
    <scope>NUCLEOTIDE SEQUENCE [LARGE SCALE GENOMIC DNA]</scope>
    <source>
        <strain evidence="2">Ta-2019</strain>
    </source>
</reference>
<evidence type="ECO:0000256" key="1">
    <source>
        <dbReference type="SAM" id="MobiDB-lite"/>
    </source>
</evidence>